<protein>
    <recommendedName>
        <fullName evidence="3">Addiction module antitoxin</fullName>
    </recommendedName>
</protein>
<sequence>MKKDCDMQWIDEAGLAKWAKRIDARAHLPDLVADLIRASITDASRFRFPGGDAGQVRGWDGVLDTAEPAEFVPAGKSKWEFGAGAGARKATDDYNKRTGKTDPVEMGESTLVLVNLEKWDTPRELLTEWENERTREGKWKKVIYLDAVELVHWLDLHPAVAALYARDVLGNAPRNGALSTDEFWEMYSLRFKPRLHEKVVLGDRQEIAEELLQNLAGPAQAIMLGAETGIEVVAFAVAAIRMAPPDIKRALEVKTLIVETEAAARFLSQRTNLTFITTNDGDRMSGVLAAKGPTLSAVTGVQARKHKSLKRSSATGMVDGFTAMGIERDEGYELAHRCGRSLTILERLISNRPYSPPEWVSGAAGMKAAFLAGGWSINQKLDRLLVAELSGVGEYADLEEKLLPSTMLADPPFDRVGEYWQVRAPVDAFSFYGQLIGEQDLQRLKAAVLKVFSHVVEEPSRDEKFTLHYVSPADYSKWLREGLALTLLIIATMDQVGGLYMNQATAQQFVDEIVSSLPEWGKNHRTLVGLSGQTTLIAEAAPSPFLTALESMFEGEQDKIVGLFHDKDDWSVGTSGPYIQILWALEVLAWDPKLLNRAAIVLAKLAELDPTPDSNRVNRPINSLRDILLTWSPNTHATLRQRIACIDSVLSNVPAVGWQLLVKLLPRSHDSVSPTQKPKLRDVASVNPEELTFGVVWDAQHAVVSRAIKLAADNEERAIVLVNSFSAFRPDDREAVLAFIDTYLATHRSDGASPVWSALQAMAAKHEFYADSDWAIEEEERLGIQSLLDKHRPVDPIYQDKQLFDDWLPHVGRYQEITDFEPDALRKEALARILERAGPLGILELTKKVAIPTLVAQAIDIEQITQTDLVTLVEATVIQSPVPELALYASALGAQRYGDSWSQIIEAKIFPLVPDAGDKCYLLLGWPVNSWTWDFVESQGPEVHEQYWRRLNIVPNDGASDDLMRVVKEFRAVGRSLDVLCLGHRRLAEFDSEMIVALLSEGLRQSDSKQNGTMLSYYLESAFKELDGRDDVEPLAIARLEYAYLPAIQDQRRPLVIYKQMAEDSDIFVEILSHVFRGKNSPARKELTDRERNIASVSFRLLSAFETLPGATAEGVDQAKLESWIAGVRTAAVERDIADIADQHIGKTFAHSPRFDVAAIWPPTEVCMVIENLASEQIETGFEMECFNKRGAYMKSFGEGGAQERVLARQYSSWAALAVEFTRTSAMLERVSESWSRMADREDLSAEVDKLKR</sequence>
<organism evidence="1 2">
    <name type="scientific">Pseudomonas syringae pv. primulae</name>
    <dbReference type="NCBI Taxonomy" id="251707"/>
    <lineage>
        <taxon>Bacteria</taxon>
        <taxon>Pseudomonadati</taxon>
        <taxon>Pseudomonadota</taxon>
        <taxon>Gammaproteobacteria</taxon>
        <taxon>Pseudomonadales</taxon>
        <taxon>Pseudomonadaceae</taxon>
        <taxon>Pseudomonas</taxon>
    </lineage>
</organism>
<name>A0A0P9XCT8_9PSED</name>
<dbReference type="EMBL" id="LJRC01000241">
    <property type="protein sequence ID" value="KPY32170.1"/>
    <property type="molecule type" value="Genomic_DNA"/>
</dbReference>
<reference evidence="1 2" key="1">
    <citation type="submission" date="2015-09" db="EMBL/GenBank/DDBJ databases">
        <title>Genome announcement of multiple Pseudomonas syringae strains.</title>
        <authorList>
            <person name="Thakur S."/>
            <person name="Wang P.W."/>
            <person name="Gong Y."/>
            <person name="Weir B.S."/>
            <person name="Guttman D.S."/>
        </authorList>
    </citation>
    <scope>NUCLEOTIDE SEQUENCE [LARGE SCALE GENOMIC DNA]</scope>
    <source>
        <strain evidence="1 2">ICMP3956</strain>
    </source>
</reference>
<comment type="caution">
    <text evidence="1">The sequence shown here is derived from an EMBL/GenBank/DDBJ whole genome shotgun (WGS) entry which is preliminary data.</text>
</comment>
<evidence type="ECO:0000313" key="2">
    <source>
        <dbReference type="Proteomes" id="UP000050562"/>
    </source>
</evidence>
<gene>
    <name evidence="1" type="ORF">ALO52_02281</name>
</gene>
<evidence type="ECO:0008006" key="3">
    <source>
        <dbReference type="Google" id="ProtNLM"/>
    </source>
</evidence>
<dbReference type="PATRIC" id="fig|251707.3.peg.3096"/>
<dbReference type="Proteomes" id="UP000050562">
    <property type="component" value="Unassembled WGS sequence"/>
</dbReference>
<dbReference type="AlphaFoldDB" id="A0A0P9XCT8"/>
<evidence type="ECO:0000313" key="1">
    <source>
        <dbReference type="EMBL" id="KPY32170.1"/>
    </source>
</evidence>
<proteinExistence type="predicted"/>
<accession>A0A0P9XCT8</accession>